<gene>
    <name evidence="7" type="ORF">Voc01_024710</name>
</gene>
<feature type="domain" description="HTH iclR-type" evidence="5">
    <location>
        <begin position="19"/>
        <end position="80"/>
    </location>
</feature>
<protein>
    <submittedName>
        <fullName evidence="7">Transcriptional regulator</fullName>
    </submittedName>
</protein>
<comment type="caution">
    <text evidence="7">The sequence shown here is derived from an EMBL/GenBank/DDBJ whole genome shotgun (WGS) entry which is preliminary data.</text>
</comment>
<evidence type="ECO:0000259" key="6">
    <source>
        <dbReference type="PROSITE" id="PS51078"/>
    </source>
</evidence>
<sequence>MRREGPVARPRKDQSVPHSQTLDRGLRLLTAITDAGGPVDLGVLAASVDLHRSVAYRLVRTLEDHRLVRRTGDGRYEPGIGLAVLAASVSRPVQAAALPELTRLAARARATAFLAVRDGDDAVTVASVEPPHGPAHVAYRPGSRHPVDRGAPGLALLAGARQRAGERPEVALARERGYATSRGEVIAGLESVAAPVVRGGWDGGVVGSVAVVFLADTADLAELGALVVETAAAVRAALA</sequence>
<evidence type="ECO:0000256" key="1">
    <source>
        <dbReference type="ARBA" id="ARBA00023015"/>
    </source>
</evidence>
<evidence type="ECO:0000256" key="4">
    <source>
        <dbReference type="SAM" id="MobiDB-lite"/>
    </source>
</evidence>
<dbReference type="PROSITE" id="PS51077">
    <property type="entry name" value="HTH_ICLR"/>
    <property type="match status" value="1"/>
</dbReference>
<organism evidence="7 8">
    <name type="scientific">Virgisporangium ochraceum</name>
    <dbReference type="NCBI Taxonomy" id="65505"/>
    <lineage>
        <taxon>Bacteria</taxon>
        <taxon>Bacillati</taxon>
        <taxon>Actinomycetota</taxon>
        <taxon>Actinomycetes</taxon>
        <taxon>Micromonosporales</taxon>
        <taxon>Micromonosporaceae</taxon>
        <taxon>Virgisporangium</taxon>
    </lineage>
</organism>
<keyword evidence="3" id="KW-0804">Transcription</keyword>
<evidence type="ECO:0000313" key="8">
    <source>
        <dbReference type="Proteomes" id="UP000635606"/>
    </source>
</evidence>
<dbReference type="Pfam" id="PF09339">
    <property type="entry name" value="HTH_IclR"/>
    <property type="match status" value="1"/>
</dbReference>
<dbReference type="SUPFAM" id="SSF46785">
    <property type="entry name" value="Winged helix' DNA-binding domain"/>
    <property type="match status" value="1"/>
</dbReference>
<dbReference type="PANTHER" id="PTHR30136">
    <property type="entry name" value="HELIX-TURN-HELIX TRANSCRIPTIONAL REGULATOR, ICLR FAMILY"/>
    <property type="match status" value="1"/>
</dbReference>
<name>A0A8J4EAH9_9ACTN</name>
<reference evidence="7" key="1">
    <citation type="submission" date="2021-01" db="EMBL/GenBank/DDBJ databases">
        <title>Whole genome shotgun sequence of Virgisporangium ochraceum NBRC 16418.</title>
        <authorList>
            <person name="Komaki H."/>
            <person name="Tamura T."/>
        </authorList>
    </citation>
    <scope>NUCLEOTIDE SEQUENCE</scope>
    <source>
        <strain evidence="7">NBRC 16418</strain>
    </source>
</reference>
<dbReference type="Pfam" id="PF01614">
    <property type="entry name" value="IclR_C"/>
    <property type="match status" value="1"/>
</dbReference>
<dbReference type="InterPro" id="IPR036390">
    <property type="entry name" value="WH_DNA-bd_sf"/>
</dbReference>
<keyword evidence="1" id="KW-0805">Transcription regulation</keyword>
<feature type="region of interest" description="Disordered" evidence="4">
    <location>
        <begin position="1"/>
        <end position="20"/>
    </location>
</feature>
<keyword evidence="2" id="KW-0238">DNA-binding</keyword>
<dbReference type="InterPro" id="IPR005471">
    <property type="entry name" value="Tscrpt_reg_IclR_N"/>
</dbReference>
<evidence type="ECO:0000259" key="5">
    <source>
        <dbReference type="PROSITE" id="PS51077"/>
    </source>
</evidence>
<dbReference type="SMART" id="SM00346">
    <property type="entry name" value="HTH_ICLR"/>
    <property type="match status" value="1"/>
</dbReference>
<dbReference type="GO" id="GO:0003700">
    <property type="term" value="F:DNA-binding transcription factor activity"/>
    <property type="evidence" value="ECO:0007669"/>
    <property type="project" value="TreeGrafter"/>
</dbReference>
<dbReference type="Gene3D" id="1.10.10.10">
    <property type="entry name" value="Winged helix-like DNA-binding domain superfamily/Winged helix DNA-binding domain"/>
    <property type="match status" value="1"/>
</dbReference>
<dbReference type="PROSITE" id="PS51078">
    <property type="entry name" value="ICLR_ED"/>
    <property type="match status" value="1"/>
</dbReference>
<evidence type="ECO:0000256" key="3">
    <source>
        <dbReference type="ARBA" id="ARBA00023163"/>
    </source>
</evidence>
<dbReference type="InterPro" id="IPR050707">
    <property type="entry name" value="HTH_MetabolicPath_Reg"/>
</dbReference>
<evidence type="ECO:0000256" key="2">
    <source>
        <dbReference type="ARBA" id="ARBA00023125"/>
    </source>
</evidence>
<dbReference type="InterPro" id="IPR036388">
    <property type="entry name" value="WH-like_DNA-bd_sf"/>
</dbReference>
<feature type="domain" description="IclR-ED" evidence="6">
    <location>
        <begin position="81"/>
        <end position="239"/>
    </location>
</feature>
<dbReference type="Proteomes" id="UP000635606">
    <property type="component" value="Unassembled WGS sequence"/>
</dbReference>
<dbReference type="GO" id="GO:0003677">
    <property type="term" value="F:DNA binding"/>
    <property type="evidence" value="ECO:0007669"/>
    <property type="project" value="UniProtKB-KW"/>
</dbReference>
<keyword evidence="8" id="KW-1185">Reference proteome</keyword>
<accession>A0A8J4EAH9</accession>
<dbReference type="Gene3D" id="3.30.450.40">
    <property type="match status" value="2"/>
</dbReference>
<dbReference type="InterPro" id="IPR029016">
    <property type="entry name" value="GAF-like_dom_sf"/>
</dbReference>
<dbReference type="GO" id="GO:0045892">
    <property type="term" value="P:negative regulation of DNA-templated transcription"/>
    <property type="evidence" value="ECO:0007669"/>
    <property type="project" value="TreeGrafter"/>
</dbReference>
<dbReference type="SUPFAM" id="SSF55781">
    <property type="entry name" value="GAF domain-like"/>
    <property type="match status" value="1"/>
</dbReference>
<dbReference type="EMBL" id="BOPH01000027">
    <property type="protein sequence ID" value="GIJ67554.1"/>
    <property type="molecule type" value="Genomic_DNA"/>
</dbReference>
<feature type="compositionally biased region" description="Basic and acidic residues" evidence="4">
    <location>
        <begin position="1"/>
        <end position="15"/>
    </location>
</feature>
<dbReference type="AlphaFoldDB" id="A0A8J4EAH9"/>
<dbReference type="PANTHER" id="PTHR30136:SF24">
    <property type="entry name" value="HTH-TYPE TRANSCRIPTIONAL REPRESSOR ALLR"/>
    <property type="match status" value="1"/>
</dbReference>
<dbReference type="InterPro" id="IPR014757">
    <property type="entry name" value="Tscrpt_reg_IclR_C"/>
</dbReference>
<evidence type="ECO:0000313" key="7">
    <source>
        <dbReference type="EMBL" id="GIJ67554.1"/>
    </source>
</evidence>
<proteinExistence type="predicted"/>